<evidence type="ECO:0000313" key="1">
    <source>
        <dbReference type="EMBL" id="QCQ62450.1"/>
    </source>
</evidence>
<accession>A0A4P8N6K9</accession>
<name>A0A4P8N6K9_9CAUD</name>
<protein>
    <submittedName>
        <fullName evidence="1">Uncharacterized protein</fullName>
    </submittedName>
</protein>
<evidence type="ECO:0000313" key="2">
    <source>
        <dbReference type="Proteomes" id="UP000300192"/>
    </source>
</evidence>
<sequence length="56" mass="6080">MCIYLVVILSGFEASTHYVQAADYVSAEKHAIKLAGNSGNVLLCKLLGKLEKPEKD</sequence>
<dbReference type="EMBL" id="MK719734">
    <property type="protein sequence ID" value="QCQ62450.1"/>
    <property type="molecule type" value="Genomic_DNA"/>
</dbReference>
<dbReference type="Proteomes" id="UP000300192">
    <property type="component" value="Genome"/>
</dbReference>
<organism evidence="1 2">
    <name type="scientific">Rheinheimera phage vB_RspM_Barba21S</name>
    <dbReference type="NCBI Taxonomy" id="2565664"/>
    <lineage>
        <taxon>Viruses</taxon>
        <taxon>Duplodnaviria</taxon>
        <taxon>Heunggongvirae</taxon>
        <taxon>Uroviricota</taxon>
        <taxon>Caudoviricetes</taxon>
        <taxon>Barbavirus</taxon>
        <taxon>Barbavirus barba18A</taxon>
    </lineage>
</organism>
<proteinExistence type="predicted"/>
<reference evidence="1 2" key="1">
    <citation type="submission" date="2019-03" db="EMBL/GenBank/DDBJ databases">
        <title>Genomic and seasonal variations among aquatic phages infecting the Baltic Sea Gammaproteobacteria Rheinheimera sp. bal341.</title>
        <authorList>
            <person name="Nilsson E."/>
            <person name="Li K."/>
            <person name="Fridlund J."/>
            <person name="Sulcius S."/>
            <person name="Bunse C."/>
            <person name="Karlsson C.M.G."/>
            <person name="Lindh M."/>
            <person name="Lundin D."/>
            <person name="Pinhassi J."/>
            <person name="Holmfeldt K."/>
        </authorList>
    </citation>
    <scope>NUCLEOTIDE SEQUENCE [LARGE SCALE GENOMIC DNA]</scope>
</reference>
<gene>
    <name evidence="1" type="ORF">Barba21S_gp050</name>
</gene>